<protein>
    <submittedName>
        <fullName evidence="2">Uncharacterized protein LOC116188124 isoform X2</fullName>
    </submittedName>
</protein>
<dbReference type="PANTHER" id="PTHR15852:SF75">
    <property type="entry name" value="ZINC-FINGER DOMAIN-CONTAINING PROTEIN"/>
    <property type="match status" value="1"/>
</dbReference>
<sequence>MRQEIKCSLLPSIFAAMAVVMRVNVPPLKQLSIRRSSPMLPRVSHQKPHLSLKPLCCSSTFQEQTEPGITCEPCNGKGWLVCDFCKGQKTNIKAENKRIYRRCPSCRAIGYVLCTSCKVFKCVTFPNYEDGAELSL</sequence>
<dbReference type="RefSeq" id="XP_031373144.1">
    <property type="nucleotide sequence ID" value="XM_031517284.1"/>
</dbReference>
<dbReference type="PANTHER" id="PTHR15852">
    <property type="entry name" value="PLASTID TRANSCRIPTIONALLY ACTIVE PROTEIN"/>
    <property type="match status" value="1"/>
</dbReference>
<name>A0A6P8BS26_PUNGR</name>
<gene>
    <name evidence="2" type="primary">LOC116188124</name>
</gene>
<reference evidence="2" key="2">
    <citation type="submission" date="2025-08" db="UniProtKB">
        <authorList>
            <consortium name="RefSeq"/>
        </authorList>
    </citation>
    <scope>IDENTIFICATION</scope>
    <source>
        <tissue evidence="2">Leaf</tissue>
    </source>
</reference>
<dbReference type="Proteomes" id="UP000515151">
    <property type="component" value="Chromosome 8"/>
</dbReference>
<proteinExistence type="predicted"/>
<keyword evidence="1" id="KW-1185">Reference proteome</keyword>
<organism evidence="1 2">
    <name type="scientific">Punica granatum</name>
    <name type="common">Pomegranate</name>
    <dbReference type="NCBI Taxonomy" id="22663"/>
    <lineage>
        <taxon>Eukaryota</taxon>
        <taxon>Viridiplantae</taxon>
        <taxon>Streptophyta</taxon>
        <taxon>Embryophyta</taxon>
        <taxon>Tracheophyta</taxon>
        <taxon>Spermatophyta</taxon>
        <taxon>Magnoliopsida</taxon>
        <taxon>eudicotyledons</taxon>
        <taxon>Gunneridae</taxon>
        <taxon>Pentapetalae</taxon>
        <taxon>rosids</taxon>
        <taxon>malvids</taxon>
        <taxon>Myrtales</taxon>
        <taxon>Lythraceae</taxon>
        <taxon>Punica</taxon>
    </lineage>
</organism>
<reference evidence="1" key="1">
    <citation type="journal article" date="2020" name="Plant Biotechnol. J.">
        <title>The pomegranate (Punica granatum L.) draft genome dissects genetic divergence between soft- and hard-seeded cultivars.</title>
        <authorList>
            <person name="Luo X."/>
            <person name="Li H."/>
            <person name="Wu Z."/>
            <person name="Yao W."/>
            <person name="Zhao P."/>
            <person name="Cao D."/>
            <person name="Yu H."/>
            <person name="Li K."/>
            <person name="Poudel K."/>
            <person name="Zhao D."/>
            <person name="Zhang F."/>
            <person name="Xia X."/>
            <person name="Chen L."/>
            <person name="Wang Q."/>
            <person name="Jing D."/>
            <person name="Cao S."/>
        </authorList>
    </citation>
    <scope>NUCLEOTIDE SEQUENCE [LARGE SCALE GENOMIC DNA]</scope>
    <source>
        <strain evidence="1">cv. Tunisia</strain>
    </source>
</reference>
<dbReference type="AlphaFoldDB" id="A0A6P8BS26"/>
<evidence type="ECO:0000313" key="2">
    <source>
        <dbReference type="RefSeq" id="XP_031373144.1"/>
    </source>
</evidence>
<dbReference type="GeneID" id="116188124"/>
<accession>A0A6P8BS26</accession>
<evidence type="ECO:0000313" key="1">
    <source>
        <dbReference type="Proteomes" id="UP000515151"/>
    </source>
</evidence>